<dbReference type="FunFam" id="3.10.20.580:FF:000001">
    <property type="entry name" value="Ribonuclease J"/>
    <property type="match status" value="1"/>
</dbReference>
<feature type="non-terminal residue" evidence="12">
    <location>
        <position position="1"/>
    </location>
</feature>
<organism evidence="12">
    <name type="scientific">human gut metagenome</name>
    <dbReference type="NCBI Taxonomy" id="408170"/>
    <lineage>
        <taxon>unclassified sequences</taxon>
        <taxon>metagenomes</taxon>
        <taxon>organismal metagenomes</taxon>
    </lineage>
</organism>
<evidence type="ECO:0000256" key="5">
    <source>
        <dbReference type="ARBA" id="ARBA00022723"/>
    </source>
</evidence>
<evidence type="ECO:0000256" key="4">
    <source>
        <dbReference type="ARBA" id="ARBA00022722"/>
    </source>
</evidence>
<evidence type="ECO:0000259" key="10">
    <source>
        <dbReference type="Pfam" id="PF07521"/>
    </source>
</evidence>
<keyword evidence="7" id="KW-0862">Zinc</keyword>
<proteinExistence type="predicted"/>
<sequence length="202" mass="22525">VIYENMYDTHVSGHACQEEQKLMLTLAHPQYFLPVHGEFKQLKRHAETAEHLGYIPKQNIYIAENGQNIRLSRDGMAVEGTVPAGAVMVDGYGVGDVGNVVLRDRHHLSEDGIIIVTAAVDGSTGQLLSGPDLVSRGFVYVRESEELMDGARVQVEMALDRSMADNMHDWASVKSRVREALSSYIYRKTKRSPMILPILMEV</sequence>
<keyword evidence="8" id="KW-0269">Exonuclease</keyword>
<keyword evidence="6" id="KW-0378">Hydrolase</keyword>
<dbReference type="GO" id="GO:0046872">
    <property type="term" value="F:metal ion binding"/>
    <property type="evidence" value="ECO:0007669"/>
    <property type="project" value="UniProtKB-KW"/>
</dbReference>
<comment type="caution">
    <text evidence="12">The sequence shown here is derived from an EMBL/GenBank/DDBJ whole genome shotgun (WGS) entry which is preliminary data.</text>
</comment>
<dbReference type="PANTHER" id="PTHR43694">
    <property type="entry name" value="RIBONUCLEASE J"/>
    <property type="match status" value="1"/>
</dbReference>
<dbReference type="EMBL" id="AJWZ01004051">
    <property type="protein sequence ID" value="EKC66527.1"/>
    <property type="molecule type" value="Genomic_DNA"/>
</dbReference>
<keyword evidence="5" id="KW-0479">Metal-binding</keyword>
<gene>
    <name evidence="12" type="ORF">OBE_05898</name>
</gene>
<dbReference type="InterPro" id="IPR001587">
    <property type="entry name" value="RNase_J_CS"/>
</dbReference>
<evidence type="ECO:0000256" key="8">
    <source>
        <dbReference type="ARBA" id="ARBA00022839"/>
    </source>
</evidence>
<keyword evidence="9" id="KW-0694">RNA-binding</keyword>
<dbReference type="Pfam" id="PF17770">
    <property type="entry name" value="RNase_J_C"/>
    <property type="match status" value="1"/>
</dbReference>
<feature type="domain" description="Ribonuclease J C-terminal" evidence="11">
    <location>
        <begin position="101"/>
        <end position="202"/>
    </location>
</feature>
<evidence type="ECO:0000259" key="11">
    <source>
        <dbReference type="Pfam" id="PF17770"/>
    </source>
</evidence>
<accession>K1T0Y8</accession>
<keyword evidence="3" id="KW-0963">Cytoplasm</keyword>
<comment type="cofactor">
    <cofactor evidence="1">
        <name>Zn(2+)</name>
        <dbReference type="ChEBI" id="CHEBI:29105"/>
    </cofactor>
</comment>
<keyword evidence="4" id="KW-0540">Nuclease</keyword>
<dbReference type="GO" id="GO:0004527">
    <property type="term" value="F:exonuclease activity"/>
    <property type="evidence" value="ECO:0007669"/>
    <property type="project" value="UniProtKB-KW"/>
</dbReference>
<dbReference type="PANTHER" id="PTHR43694:SF1">
    <property type="entry name" value="RIBONUCLEASE J"/>
    <property type="match status" value="1"/>
</dbReference>
<dbReference type="Gene3D" id="3.10.20.580">
    <property type="match status" value="1"/>
</dbReference>
<evidence type="ECO:0000256" key="7">
    <source>
        <dbReference type="ARBA" id="ARBA00022833"/>
    </source>
</evidence>
<dbReference type="PROSITE" id="PS01292">
    <property type="entry name" value="UPF0036"/>
    <property type="match status" value="1"/>
</dbReference>
<evidence type="ECO:0000256" key="6">
    <source>
        <dbReference type="ARBA" id="ARBA00022801"/>
    </source>
</evidence>
<evidence type="ECO:0000256" key="1">
    <source>
        <dbReference type="ARBA" id="ARBA00001947"/>
    </source>
</evidence>
<evidence type="ECO:0000256" key="2">
    <source>
        <dbReference type="ARBA" id="ARBA00004496"/>
    </source>
</evidence>
<protein>
    <submittedName>
        <fullName evidence="12">Metallo-beta-lactamase family protein</fullName>
    </submittedName>
</protein>
<evidence type="ECO:0000313" key="12">
    <source>
        <dbReference type="EMBL" id="EKC66527.1"/>
    </source>
</evidence>
<dbReference type="Pfam" id="PF07521">
    <property type="entry name" value="RMMBL"/>
    <property type="match status" value="1"/>
</dbReference>
<comment type="subcellular location">
    <subcellularLocation>
        <location evidence="2">Cytoplasm</location>
    </subcellularLocation>
</comment>
<reference evidence="12" key="1">
    <citation type="journal article" date="2013" name="Environ. Microbiol.">
        <title>Microbiota from the distal guts of lean and obese adolescents exhibit partial functional redundancy besides clear differences in community structure.</title>
        <authorList>
            <person name="Ferrer M."/>
            <person name="Ruiz A."/>
            <person name="Lanza F."/>
            <person name="Haange S.B."/>
            <person name="Oberbach A."/>
            <person name="Till H."/>
            <person name="Bargiela R."/>
            <person name="Campoy C."/>
            <person name="Segura M.T."/>
            <person name="Richter M."/>
            <person name="von Bergen M."/>
            <person name="Seifert J."/>
            <person name="Suarez A."/>
        </authorList>
    </citation>
    <scope>NUCLEOTIDE SEQUENCE</scope>
</reference>
<dbReference type="SUPFAM" id="SSF56281">
    <property type="entry name" value="Metallo-hydrolase/oxidoreductase"/>
    <property type="match status" value="1"/>
</dbReference>
<feature type="domain" description="Zn-dependent metallo-hydrolase RNA specificity" evidence="10">
    <location>
        <begin position="9"/>
        <end position="53"/>
    </location>
</feature>
<dbReference type="InterPro" id="IPR036866">
    <property type="entry name" value="RibonucZ/Hydroxyglut_hydro"/>
</dbReference>
<name>K1T0Y8_9ZZZZ</name>
<evidence type="ECO:0000256" key="3">
    <source>
        <dbReference type="ARBA" id="ARBA00022490"/>
    </source>
</evidence>
<dbReference type="GO" id="GO:0003723">
    <property type="term" value="F:RNA binding"/>
    <property type="evidence" value="ECO:0007669"/>
    <property type="project" value="UniProtKB-KW"/>
</dbReference>
<evidence type="ECO:0000256" key="9">
    <source>
        <dbReference type="ARBA" id="ARBA00022884"/>
    </source>
</evidence>
<dbReference type="Gene3D" id="3.60.15.10">
    <property type="entry name" value="Ribonuclease Z/Hydroxyacylglutathione hydrolase-like"/>
    <property type="match status" value="1"/>
</dbReference>
<dbReference type="AlphaFoldDB" id="K1T0Y8"/>
<dbReference type="InterPro" id="IPR041636">
    <property type="entry name" value="RNase_J_C"/>
</dbReference>
<dbReference type="InterPro" id="IPR011108">
    <property type="entry name" value="RMMBL"/>
</dbReference>
<dbReference type="GO" id="GO:0005737">
    <property type="term" value="C:cytoplasm"/>
    <property type="evidence" value="ECO:0007669"/>
    <property type="project" value="UniProtKB-SubCell"/>
</dbReference>